<keyword evidence="2 7" id="KW-0489">Methyltransferase</keyword>
<dbReference type="GO" id="GO:0032259">
    <property type="term" value="P:methylation"/>
    <property type="evidence" value="ECO:0007669"/>
    <property type="project" value="UniProtKB-KW"/>
</dbReference>
<evidence type="ECO:0000256" key="1">
    <source>
        <dbReference type="ARBA" id="ARBA00011975"/>
    </source>
</evidence>
<dbReference type="InterPro" id="IPR001525">
    <property type="entry name" value="C5_MeTfrase"/>
</dbReference>
<dbReference type="PANTHER" id="PTHR10629:SF52">
    <property type="entry name" value="DNA (CYTOSINE-5)-METHYLTRANSFERASE 1"/>
    <property type="match status" value="1"/>
</dbReference>
<keyword evidence="4 7" id="KW-0949">S-adenosyl-L-methionine</keyword>
<proteinExistence type="inferred from homology"/>
<evidence type="ECO:0000256" key="4">
    <source>
        <dbReference type="ARBA" id="ARBA00022691"/>
    </source>
</evidence>
<accession>A0A7Y7XEE3</accession>
<dbReference type="PROSITE" id="PS51679">
    <property type="entry name" value="SAM_MT_C5"/>
    <property type="match status" value="1"/>
</dbReference>
<dbReference type="EC" id="2.1.1.37" evidence="1"/>
<evidence type="ECO:0000256" key="6">
    <source>
        <dbReference type="ARBA" id="ARBA00047422"/>
    </source>
</evidence>
<dbReference type="Pfam" id="PF00145">
    <property type="entry name" value="DNA_methylase"/>
    <property type="match status" value="1"/>
</dbReference>
<dbReference type="PRINTS" id="PR00105">
    <property type="entry name" value="C5METTRFRASE"/>
</dbReference>
<keyword evidence="5" id="KW-0680">Restriction system</keyword>
<dbReference type="GO" id="GO:0009307">
    <property type="term" value="P:DNA restriction-modification system"/>
    <property type="evidence" value="ECO:0007669"/>
    <property type="project" value="UniProtKB-KW"/>
</dbReference>
<dbReference type="GO" id="GO:0003886">
    <property type="term" value="F:DNA (cytosine-5-)-methyltransferase activity"/>
    <property type="evidence" value="ECO:0007669"/>
    <property type="project" value="UniProtKB-EC"/>
</dbReference>
<reference evidence="8 9" key="1">
    <citation type="submission" date="2020-04" db="EMBL/GenBank/DDBJ databases">
        <title>Molecular characterization of pseudomonads from Agaricus bisporus reveal novel blotch 2 pathogens in Western Europe.</title>
        <authorList>
            <person name="Taparia T."/>
            <person name="Krijger M."/>
            <person name="Haynes E."/>
            <person name="Elpinstone J.G."/>
            <person name="Noble R."/>
            <person name="Van Der Wolf J."/>
        </authorList>
    </citation>
    <scope>NUCLEOTIDE SEQUENCE [LARGE SCALE GENOMIC DNA]</scope>
    <source>
        <strain evidence="8 9">H7001</strain>
    </source>
</reference>
<comment type="caution">
    <text evidence="8">The sequence shown here is derived from an EMBL/GenBank/DDBJ whole genome shotgun (WGS) entry which is preliminary data.</text>
</comment>
<dbReference type="InterPro" id="IPR029063">
    <property type="entry name" value="SAM-dependent_MTases_sf"/>
</dbReference>
<sequence length="328" mass="37097">MDQIRTFDMFCGAGGSSLGAREGGAKIVGGVDLWGPAVDSFRLNFPEAHVFQQDLRILTPEDVLEKTGPIDLLISSPECTHHTCARGSKPRSEESKDTAFQVIRYAEVMKPRWITLENVVHMKPWGRYKELMEELVRLKYNVREQVIDASGFGVAQRRRRLFMIADLMEMPCQVAPISTTHRNVWDILDRTEKYKMTPLRRPNRAKETLARADRAIAELGGDKPFLIVYYGTDGGGGWQRMDSPLRTITTVDRFAYVKPTTDGHLMRMLQPDELRKAMGFPDSYSFPDVTRREKVKLMGNAVCSPVMEAIVASLRAAESINKERKDAA</sequence>
<comment type="similarity">
    <text evidence="7">Belongs to the class I-like SAM-binding methyltransferase superfamily. C5-methyltransferase family.</text>
</comment>
<dbReference type="RefSeq" id="WP_177103907.1">
    <property type="nucleotide sequence ID" value="NZ_JACAQB010000008.1"/>
</dbReference>
<evidence type="ECO:0000256" key="3">
    <source>
        <dbReference type="ARBA" id="ARBA00022679"/>
    </source>
</evidence>
<evidence type="ECO:0000313" key="8">
    <source>
        <dbReference type="EMBL" id="NWB98315.1"/>
    </source>
</evidence>
<dbReference type="EMBL" id="JACAQB010000008">
    <property type="protein sequence ID" value="NWB98315.1"/>
    <property type="molecule type" value="Genomic_DNA"/>
</dbReference>
<comment type="catalytic activity">
    <reaction evidence="6">
        <text>a 2'-deoxycytidine in DNA + S-adenosyl-L-methionine = a 5-methyl-2'-deoxycytidine in DNA + S-adenosyl-L-homocysteine + H(+)</text>
        <dbReference type="Rhea" id="RHEA:13681"/>
        <dbReference type="Rhea" id="RHEA-COMP:11369"/>
        <dbReference type="Rhea" id="RHEA-COMP:11370"/>
        <dbReference type="ChEBI" id="CHEBI:15378"/>
        <dbReference type="ChEBI" id="CHEBI:57856"/>
        <dbReference type="ChEBI" id="CHEBI:59789"/>
        <dbReference type="ChEBI" id="CHEBI:85452"/>
        <dbReference type="ChEBI" id="CHEBI:85454"/>
        <dbReference type="EC" id="2.1.1.37"/>
    </reaction>
</comment>
<evidence type="ECO:0000256" key="5">
    <source>
        <dbReference type="ARBA" id="ARBA00022747"/>
    </source>
</evidence>
<feature type="active site" evidence="7">
    <location>
        <position position="79"/>
    </location>
</feature>
<dbReference type="InterPro" id="IPR050390">
    <property type="entry name" value="C5-Methyltransferase"/>
</dbReference>
<evidence type="ECO:0000313" key="9">
    <source>
        <dbReference type="Proteomes" id="UP000539985"/>
    </source>
</evidence>
<evidence type="ECO:0000256" key="2">
    <source>
        <dbReference type="ARBA" id="ARBA00022603"/>
    </source>
</evidence>
<dbReference type="PANTHER" id="PTHR10629">
    <property type="entry name" value="CYTOSINE-SPECIFIC METHYLTRANSFERASE"/>
    <property type="match status" value="1"/>
</dbReference>
<dbReference type="Gene3D" id="3.40.50.150">
    <property type="entry name" value="Vaccinia Virus protein VP39"/>
    <property type="match status" value="1"/>
</dbReference>
<dbReference type="Proteomes" id="UP000539985">
    <property type="component" value="Unassembled WGS sequence"/>
</dbReference>
<gene>
    <name evidence="8" type="ORF">HX882_20655</name>
</gene>
<dbReference type="Gene3D" id="3.90.120.10">
    <property type="entry name" value="DNA Methylase, subunit A, domain 2"/>
    <property type="match status" value="1"/>
</dbReference>
<dbReference type="SUPFAM" id="SSF53335">
    <property type="entry name" value="S-adenosyl-L-methionine-dependent methyltransferases"/>
    <property type="match status" value="1"/>
</dbReference>
<organism evidence="8 9">
    <name type="scientific">Pseudomonas gingeri</name>
    <dbReference type="NCBI Taxonomy" id="117681"/>
    <lineage>
        <taxon>Bacteria</taxon>
        <taxon>Pseudomonadati</taxon>
        <taxon>Pseudomonadota</taxon>
        <taxon>Gammaproteobacteria</taxon>
        <taxon>Pseudomonadales</taxon>
        <taxon>Pseudomonadaceae</taxon>
        <taxon>Pseudomonas</taxon>
    </lineage>
</organism>
<keyword evidence="3 7" id="KW-0808">Transferase</keyword>
<protein>
    <recommendedName>
        <fullName evidence="1">DNA (cytosine-5-)-methyltransferase</fullName>
        <ecNumber evidence="1">2.1.1.37</ecNumber>
    </recommendedName>
</protein>
<dbReference type="GO" id="GO:0044027">
    <property type="term" value="P:negative regulation of gene expression via chromosomal CpG island methylation"/>
    <property type="evidence" value="ECO:0007669"/>
    <property type="project" value="TreeGrafter"/>
</dbReference>
<evidence type="ECO:0000256" key="7">
    <source>
        <dbReference type="PROSITE-ProRule" id="PRU01016"/>
    </source>
</evidence>
<dbReference type="GO" id="GO:0003677">
    <property type="term" value="F:DNA binding"/>
    <property type="evidence" value="ECO:0007669"/>
    <property type="project" value="TreeGrafter"/>
</dbReference>
<dbReference type="AlphaFoldDB" id="A0A7Y7XEE3"/>
<name>A0A7Y7XEE3_9PSED</name>